<dbReference type="Proteomes" id="UP000605970">
    <property type="component" value="Unassembled WGS sequence"/>
</dbReference>
<dbReference type="InterPro" id="IPR043136">
    <property type="entry name" value="B30.2/SPRY_sf"/>
</dbReference>
<feature type="non-terminal residue" evidence="1">
    <location>
        <position position="1"/>
    </location>
</feature>
<reference evidence="1" key="1">
    <citation type="journal article" date="2020" name="Ecol. Evol.">
        <title>Genome structure and content of the rice root-knot nematode (Meloidogyne graminicola).</title>
        <authorList>
            <person name="Phan N.T."/>
            <person name="Danchin E.G.J."/>
            <person name="Klopp C."/>
            <person name="Perfus-Barbeoch L."/>
            <person name="Kozlowski D.K."/>
            <person name="Koutsovoulos G.D."/>
            <person name="Lopez-Roques C."/>
            <person name="Bouchez O."/>
            <person name="Zahm M."/>
            <person name="Besnard G."/>
            <person name="Bellafiore S."/>
        </authorList>
    </citation>
    <scope>NUCLEOTIDE SEQUENCE</scope>
    <source>
        <strain evidence="1">VN-18</strain>
    </source>
</reference>
<evidence type="ECO:0000313" key="2">
    <source>
        <dbReference type="Proteomes" id="UP000605970"/>
    </source>
</evidence>
<keyword evidence="2" id="KW-1185">Reference proteome</keyword>
<evidence type="ECO:0008006" key="3">
    <source>
        <dbReference type="Google" id="ProtNLM"/>
    </source>
</evidence>
<dbReference type="OrthoDB" id="258495at2759"/>
<sequence length="136" mass="15695">EVKIIFEKESGIKIGLGNGTNYIYLWLNDKSINYSFPNKSKYFSLRSFTYKINDIIGCGLVYPPPNMTNKLPYIFFTKNGKQIGKAILLEKDCDSIKPFVGLTCCSIEANFGDNFFIYDVDKLCVTKEFYKEEEFK</sequence>
<evidence type="ECO:0000313" key="1">
    <source>
        <dbReference type="EMBL" id="KAF7627104.1"/>
    </source>
</evidence>
<dbReference type="AlphaFoldDB" id="A0A8S9ZB23"/>
<gene>
    <name evidence="1" type="ORF">Mgra_00009614</name>
</gene>
<comment type="caution">
    <text evidence="1">The sequence shown here is derived from an EMBL/GenBank/DDBJ whole genome shotgun (WGS) entry which is preliminary data.</text>
</comment>
<dbReference type="EMBL" id="JABEBT010000169">
    <property type="protein sequence ID" value="KAF7627104.1"/>
    <property type="molecule type" value="Genomic_DNA"/>
</dbReference>
<organism evidence="1 2">
    <name type="scientific">Meloidogyne graminicola</name>
    <dbReference type="NCBI Taxonomy" id="189291"/>
    <lineage>
        <taxon>Eukaryota</taxon>
        <taxon>Metazoa</taxon>
        <taxon>Ecdysozoa</taxon>
        <taxon>Nematoda</taxon>
        <taxon>Chromadorea</taxon>
        <taxon>Rhabditida</taxon>
        <taxon>Tylenchina</taxon>
        <taxon>Tylenchomorpha</taxon>
        <taxon>Tylenchoidea</taxon>
        <taxon>Meloidogynidae</taxon>
        <taxon>Meloidogyninae</taxon>
        <taxon>Meloidogyne</taxon>
    </lineage>
</organism>
<protein>
    <recommendedName>
        <fullName evidence="3">SPRY domain-containing protein</fullName>
    </recommendedName>
</protein>
<accession>A0A8S9ZB23</accession>
<name>A0A8S9ZB23_9BILA</name>
<proteinExistence type="predicted"/>
<dbReference type="Gene3D" id="2.60.120.920">
    <property type="match status" value="1"/>
</dbReference>